<dbReference type="EMBL" id="CP003642">
    <property type="protein sequence ID" value="AFZ25856.1"/>
    <property type="molecule type" value="Genomic_DNA"/>
</dbReference>
<keyword evidence="2" id="KW-1185">Reference proteome</keyword>
<dbReference type="Proteomes" id="UP000010475">
    <property type="component" value="Chromosome"/>
</dbReference>
<gene>
    <name evidence="1" type="ORF">Cylst_3733</name>
</gene>
<evidence type="ECO:0000313" key="1">
    <source>
        <dbReference type="EMBL" id="AFZ25856.1"/>
    </source>
</evidence>
<accession>K9X1E4</accession>
<reference evidence="1 2" key="1">
    <citation type="submission" date="2012-06" db="EMBL/GenBank/DDBJ databases">
        <title>Finished chromosome of genome of Cylindrospermum stagnale PCC 7417.</title>
        <authorList>
            <consortium name="US DOE Joint Genome Institute"/>
            <person name="Gugger M."/>
            <person name="Coursin T."/>
            <person name="Rippka R."/>
            <person name="Tandeau De Marsac N."/>
            <person name="Huntemann M."/>
            <person name="Wei C.-L."/>
            <person name="Han J."/>
            <person name="Detter J.C."/>
            <person name="Han C."/>
            <person name="Tapia R."/>
            <person name="Chen A."/>
            <person name="Kyrpides N."/>
            <person name="Mavromatis K."/>
            <person name="Markowitz V."/>
            <person name="Szeto E."/>
            <person name="Ivanova N."/>
            <person name="Pagani I."/>
            <person name="Pati A."/>
            <person name="Goodwin L."/>
            <person name="Nordberg H.P."/>
            <person name="Cantor M.N."/>
            <person name="Hua S.X."/>
            <person name="Woyke T."/>
            <person name="Kerfeld C.A."/>
        </authorList>
    </citation>
    <scope>NUCLEOTIDE SEQUENCE [LARGE SCALE GENOMIC DNA]</scope>
    <source>
        <strain evidence="1 2">PCC 7417</strain>
    </source>
</reference>
<organism evidence="1 2">
    <name type="scientific">Cylindrospermum stagnale PCC 7417</name>
    <dbReference type="NCBI Taxonomy" id="56107"/>
    <lineage>
        <taxon>Bacteria</taxon>
        <taxon>Bacillati</taxon>
        <taxon>Cyanobacteriota</taxon>
        <taxon>Cyanophyceae</taxon>
        <taxon>Nostocales</taxon>
        <taxon>Nostocaceae</taxon>
        <taxon>Cylindrospermum</taxon>
    </lineage>
</organism>
<dbReference type="AlphaFoldDB" id="K9X1E4"/>
<protein>
    <submittedName>
        <fullName evidence="1">Uncharacterized protein</fullName>
    </submittedName>
</protein>
<dbReference type="HOGENOM" id="CLU_3117021_0_0_3"/>
<name>K9X1E4_9NOST</name>
<proteinExistence type="predicted"/>
<sequence length="50" mass="5495">MVSLNRFLVAENSAIFAAVKIIAVWECCVGVRGYRLLDDADRANLPVSNN</sequence>
<evidence type="ECO:0000313" key="2">
    <source>
        <dbReference type="Proteomes" id="UP000010475"/>
    </source>
</evidence>
<dbReference type="KEGG" id="csg:Cylst_3733"/>